<evidence type="ECO:0000256" key="9">
    <source>
        <dbReference type="PROSITE-ProRule" id="PRU00282"/>
    </source>
</evidence>
<sequence>MEIADDVIAGMAGGASTLAVGLPLDVVKVLAREGPSAFYLGATPAAASIMLESTVLLALDRHWKRALNRAAGRESDADLAAYEVAQAEKALRTKPVVPTQSDMPQESLCGGATAVGTVSLICPLEVVKVRLQNQAAIPGAGAACGPLATAAALWRTEGICGFYRGYSAQLCRDVPFYLIFFTAYEGYMKAAARWSGAETRDGVPRLHVLHGGGLANAAAYMCGLPFDVAKTVVQSGAVPIGGGGVWSTLWALCRADGLTRLFRGGWPLFWYGYVTGAAWWITVETVQAQMQCGKRQDENVAAGRPILSDEAL</sequence>
<dbReference type="Proteomes" id="UP000013827">
    <property type="component" value="Unassembled WGS sequence"/>
</dbReference>
<dbReference type="InterPro" id="IPR018108">
    <property type="entry name" value="MCP_transmembrane"/>
</dbReference>
<dbReference type="GeneID" id="17287146"/>
<dbReference type="GO" id="GO:1990575">
    <property type="term" value="P:mitochondrial L-ornithine transmembrane transport"/>
    <property type="evidence" value="ECO:0007669"/>
    <property type="project" value="TreeGrafter"/>
</dbReference>
<proteinExistence type="inferred from homology"/>
<dbReference type="PANTHER" id="PTHR45624:SF15">
    <property type="entry name" value="MITOCHONDRIAL ARGININE TRANSPORTER BAC1"/>
    <property type="match status" value="1"/>
</dbReference>
<keyword evidence="5" id="KW-0677">Repeat</keyword>
<evidence type="ECO:0000256" key="10">
    <source>
        <dbReference type="RuleBase" id="RU000488"/>
    </source>
</evidence>
<evidence type="ECO:0000256" key="6">
    <source>
        <dbReference type="ARBA" id="ARBA00022989"/>
    </source>
</evidence>
<evidence type="ECO:0000256" key="11">
    <source>
        <dbReference type="SAM" id="Phobius"/>
    </source>
</evidence>
<dbReference type="STRING" id="2903.R1G1G9"/>
<dbReference type="Pfam" id="PF00153">
    <property type="entry name" value="Mito_carr"/>
    <property type="match status" value="2"/>
</dbReference>
<evidence type="ECO:0000256" key="3">
    <source>
        <dbReference type="ARBA" id="ARBA00022448"/>
    </source>
</evidence>
<dbReference type="InterPro" id="IPR023395">
    <property type="entry name" value="MCP_dom_sf"/>
</dbReference>
<feature type="repeat" description="Solcar" evidence="9">
    <location>
        <begin position="203"/>
        <end position="289"/>
    </location>
</feature>
<keyword evidence="4 9" id="KW-0812">Transmembrane</keyword>
<evidence type="ECO:0000256" key="1">
    <source>
        <dbReference type="ARBA" id="ARBA00004225"/>
    </source>
</evidence>
<dbReference type="GO" id="GO:0000064">
    <property type="term" value="F:L-ornithine transmembrane transporter activity"/>
    <property type="evidence" value="ECO:0007669"/>
    <property type="project" value="TreeGrafter"/>
</dbReference>
<evidence type="ECO:0000256" key="2">
    <source>
        <dbReference type="ARBA" id="ARBA00006375"/>
    </source>
</evidence>
<dbReference type="GO" id="GO:0031966">
    <property type="term" value="C:mitochondrial membrane"/>
    <property type="evidence" value="ECO:0007669"/>
    <property type="project" value="UniProtKB-SubCell"/>
</dbReference>
<dbReference type="eggNOG" id="KOG0763">
    <property type="taxonomic scope" value="Eukaryota"/>
</dbReference>
<comment type="subcellular location">
    <subcellularLocation>
        <location evidence="1">Mitochondrion membrane</location>
        <topology evidence="1">Multi-pass membrane protein</topology>
    </subcellularLocation>
</comment>
<keyword evidence="6 11" id="KW-1133">Transmembrane helix</keyword>
<feature type="transmembrane region" description="Helical" evidence="11">
    <location>
        <begin position="37"/>
        <end position="59"/>
    </location>
</feature>
<dbReference type="HOGENOM" id="CLU_892619_0_0_1"/>
<dbReference type="PANTHER" id="PTHR45624">
    <property type="entry name" value="MITOCHONDRIAL BASIC AMINO ACIDS TRANSPORTER-RELATED"/>
    <property type="match status" value="1"/>
</dbReference>
<evidence type="ECO:0000256" key="4">
    <source>
        <dbReference type="ARBA" id="ARBA00022692"/>
    </source>
</evidence>
<comment type="similarity">
    <text evidence="2 10">Belongs to the mitochondrial carrier (TC 2.A.29) family.</text>
</comment>
<evidence type="ECO:0000256" key="7">
    <source>
        <dbReference type="ARBA" id="ARBA00023128"/>
    </source>
</evidence>
<accession>A0A0D3L1J1</accession>
<reference evidence="13" key="1">
    <citation type="journal article" date="2013" name="Nature">
        <title>Pan genome of the phytoplankton Emiliania underpins its global distribution.</title>
        <authorList>
            <person name="Read B.A."/>
            <person name="Kegel J."/>
            <person name="Klute M.J."/>
            <person name="Kuo A."/>
            <person name="Lefebvre S.C."/>
            <person name="Maumus F."/>
            <person name="Mayer C."/>
            <person name="Miller J."/>
            <person name="Monier A."/>
            <person name="Salamov A."/>
            <person name="Young J."/>
            <person name="Aguilar M."/>
            <person name="Claverie J.M."/>
            <person name="Frickenhaus S."/>
            <person name="Gonzalez K."/>
            <person name="Herman E.K."/>
            <person name="Lin Y.C."/>
            <person name="Napier J."/>
            <person name="Ogata H."/>
            <person name="Sarno A.F."/>
            <person name="Shmutz J."/>
            <person name="Schroeder D."/>
            <person name="de Vargas C."/>
            <person name="Verret F."/>
            <person name="von Dassow P."/>
            <person name="Valentin K."/>
            <person name="Van de Peer Y."/>
            <person name="Wheeler G."/>
            <person name="Dacks J.B."/>
            <person name="Delwiche C.F."/>
            <person name="Dyhrman S.T."/>
            <person name="Glockner G."/>
            <person name="John U."/>
            <person name="Richards T."/>
            <person name="Worden A.Z."/>
            <person name="Zhang X."/>
            <person name="Grigoriev I.V."/>
            <person name="Allen A.E."/>
            <person name="Bidle K."/>
            <person name="Borodovsky M."/>
            <person name="Bowler C."/>
            <person name="Brownlee C."/>
            <person name="Cock J.M."/>
            <person name="Elias M."/>
            <person name="Gladyshev V.N."/>
            <person name="Groth M."/>
            <person name="Guda C."/>
            <person name="Hadaegh A."/>
            <person name="Iglesias-Rodriguez M.D."/>
            <person name="Jenkins J."/>
            <person name="Jones B.M."/>
            <person name="Lawson T."/>
            <person name="Leese F."/>
            <person name="Lindquist E."/>
            <person name="Lobanov A."/>
            <person name="Lomsadze A."/>
            <person name="Malik S.B."/>
            <person name="Marsh M.E."/>
            <person name="Mackinder L."/>
            <person name="Mock T."/>
            <person name="Mueller-Roeber B."/>
            <person name="Pagarete A."/>
            <person name="Parker M."/>
            <person name="Probert I."/>
            <person name="Quesneville H."/>
            <person name="Raines C."/>
            <person name="Rensing S.A."/>
            <person name="Riano-Pachon D.M."/>
            <person name="Richier S."/>
            <person name="Rokitta S."/>
            <person name="Shiraiwa Y."/>
            <person name="Soanes D.M."/>
            <person name="van der Giezen M."/>
            <person name="Wahlund T.M."/>
            <person name="Williams B."/>
            <person name="Wilson W."/>
            <person name="Wolfe G."/>
            <person name="Wurch L.L."/>
        </authorList>
    </citation>
    <scope>NUCLEOTIDE SEQUENCE</scope>
</reference>
<protein>
    <recommendedName>
        <fullName evidence="14">Mitochondrial carrier protein</fullName>
    </recommendedName>
</protein>
<reference evidence="12" key="2">
    <citation type="submission" date="2024-10" db="UniProtKB">
        <authorList>
            <consortium name="EnsemblProtists"/>
        </authorList>
    </citation>
    <scope>IDENTIFICATION</scope>
</reference>
<evidence type="ECO:0000256" key="8">
    <source>
        <dbReference type="ARBA" id="ARBA00023136"/>
    </source>
</evidence>
<keyword evidence="13" id="KW-1185">Reference proteome</keyword>
<keyword evidence="3 10" id="KW-0813">Transport</keyword>
<organism evidence="12 13">
    <name type="scientific">Emiliania huxleyi (strain CCMP1516)</name>
    <dbReference type="NCBI Taxonomy" id="280463"/>
    <lineage>
        <taxon>Eukaryota</taxon>
        <taxon>Haptista</taxon>
        <taxon>Haptophyta</taxon>
        <taxon>Prymnesiophyceae</taxon>
        <taxon>Isochrysidales</taxon>
        <taxon>Noelaerhabdaceae</taxon>
        <taxon>Emiliania</taxon>
    </lineage>
</organism>
<dbReference type="EnsemblProtists" id="EOD41876">
    <property type="protein sequence ID" value="EOD41876"/>
    <property type="gene ID" value="EMIHUDRAFT_194446"/>
</dbReference>
<dbReference type="PROSITE" id="PS50920">
    <property type="entry name" value="SOLCAR"/>
    <property type="match status" value="2"/>
</dbReference>
<evidence type="ECO:0008006" key="14">
    <source>
        <dbReference type="Google" id="ProtNLM"/>
    </source>
</evidence>
<dbReference type="Gene3D" id="1.50.40.10">
    <property type="entry name" value="Mitochondrial carrier domain"/>
    <property type="match status" value="1"/>
</dbReference>
<dbReference type="RefSeq" id="XP_005794305.1">
    <property type="nucleotide sequence ID" value="XM_005794248.1"/>
</dbReference>
<evidence type="ECO:0000313" key="13">
    <source>
        <dbReference type="Proteomes" id="UP000013827"/>
    </source>
</evidence>
<evidence type="ECO:0000313" key="12">
    <source>
        <dbReference type="EnsemblProtists" id="EOD41876"/>
    </source>
</evidence>
<feature type="repeat" description="Solcar" evidence="9">
    <location>
        <begin position="101"/>
        <end position="190"/>
    </location>
</feature>
<dbReference type="PaxDb" id="2903-EOD41876"/>
<dbReference type="AlphaFoldDB" id="A0A0D3L1J1"/>
<keyword evidence="7" id="KW-0496">Mitochondrion</keyword>
<dbReference type="SUPFAM" id="SSF103506">
    <property type="entry name" value="Mitochondrial carrier"/>
    <property type="match status" value="1"/>
</dbReference>
<name>A0A0D3L1J1_EMIH1</name>
<dbReference type="KEGG" id="ehx:EMIHUDRAFT_194446"/>
<dbReference type="InterPro" id="IPR050567">
    <property type="entry name" value="Mitochondrial_Carrier"/>
</dbReference>
<keyword evidence="8 9" id="KW-0472">Membrane</keyword>
<evidence type="ECO:0000256" key="5">
    <source>
        <dbReference type="ARBA" id="ARBA00022737"/>
    </source>
</evidence>